<protein>
    <submittedName>
        <fullName evidence="1">Uncharacterized protein</fullName>
    </submittedName>
</protein>
<sequence>MDDSKVDIGDDGAIAAETLHSMLATDLPGPESFEEYSKLPPFPPGSSAPKCKGMAGALLRIIKGVPPCVWIINQHDDDITAVVSKYRPNRLLTGADFNVSVTGGGGVGFTSATYTGPATTKTIAPEHKNKHASVAVFPLWTRKDGFGVISIFVGADKVLYIENDRIPAGATAYFKNTPNLIIVNHEKQASDH</sequence>
<proteinExistence type="predicted"/>
<evidence type="ECO:0000313" key="2">
    <source>
        <dbReference type="Proteomes" id="UP001239795"/>
    </source>
</evidence>
<dbReference type="AlphaFoldDB" id="A0AAI9XPY2"/>
<keyword evidence="2" id="KW-1185">Reference proteome</keyword>
<gene>
    <name evidence="1" type="ORF">CMEL01_04513</name>
</gene>
<dbReference type="Proteomes" id="UP001239795">
    <property type="component" value="Unassembled WGS sequence"/>
</dbReference>
<organism evidence="1 2">
    <name type="scientific">Colletotrichum melonis</name>
    <dbReference type="NCBI Taxonomy" id="1209925"/>
    <lineage>
        <taxon>Eukaryota</taxon>
        <taxon>Fungi</taxon>
        <taxon>Dikarya</taxon>
        <taxon>Ascomycota</taxon>
        <taxon>Pezizomycotina</taxon>
        <taxon>Sordariomycetes</taxon>
        <taxon>Hypocreomycetidae</taxon>
        <taxon>Glomerellales</taxon>
        <taxon>Glomerellaceae</taxon>
        <taxon>Colletotrichum</taxon>
        <taxon>Colletotrichum acutatum species complex</taxon>
    </lineage>
</organism>
<reference evidence="1 2" key="1">
    <citation type="submission" date="2016-10" db="EMBL/GenBank/DDBJ databases">
        <title>The genome sequence of Colletotrichum fioriniae PJ7.</title>
        <authorList>
            <person name="Baroncelli R."/>
        </authorList>
    </citation>
    <scope>NUCLEOTIDE SEQUENCE [LARGE SCALE GENOMIC DNA]</scope>
    <source>
        <strain evidence="1">Col 31</strain>
    </source>
</reference>
<comment type="caution">
    <text evidence="1">The sequence shown here is derived from an EMBL/GenBank/DDBJ whole genome shotgun (WGS) entry which is preliminary data.</text>
</comment>
<name>A0AAI9XPY2_9PEZI</name>
<dbReference type="EMBL" id="MLGG01000024">
    <property type="protein sequence ID" value="KAK1455753.1"/>
    <property type="molecule type" value="Genomic_DNA"/>
</dbReference>
<accession>A0AAI9XPY2</accession>
<evidence type="ECO:0000313" key="1">
    <source>
        <dbReference type="EMBL" id="KAK1455753.1"/>
    </source>
</evidence>